<dbReference type="PANTHER" id="PTHR30126">
    <property type="entry name" value="HTH-TYPE TRANSCRIPTIONAL REGULATOR"/>
    <property type="match status" value="1"/>
</dbReference>
<dbReference type="PROSITE" id="PS50931">
    <property type="entry name" value="HTH_LYSR"/>
    <property type="match status" value="1"/>
</dbReference>
<evidence type="ECO:0000313" key="7">
    <source>
        <dbReference type="Proteomes" id="UP000823937"/>
    </source>
</evidence>
<dbReference type="AlphaFoldDB" id="A0A9D1PM35"/>
<feature type="domain" description="HTH lysR-type" evidence="5">
    <location>
        <begin position="1"/>
        <end position="58"/>
    </location>
</feature>
<dbReference type="Pfam" id="PF00126">
    <property type="entry name" value="HTH_1"/>
    <property type="match status" value="1"/>
</dbReference>
<dbReference type="FunFam" id="1.10.10.10:FF:000001">
    <property type="entry name" value="LysR family transcriptional regulator"/>
    <property type="match status" value="1"/>
</dbReference>
<sequence length="289" mass="33047">MNMKDLQIFHTVANCGSINQAAKQLNYVQSNVTSRIKKLEQSLNTILFHRHQKGITLTNEGHAMLPYAKKILSLVEEMKMISSDSENPTGKLDIASVETVIKLPYILSRYLDKYDLVDLTLSTGVTAELKEKVMNYELDGAFVTKSEITNDPNLHQMEVFHEKLVLISNNTDMSMEDIIEKPILRFSDGCGYRQKLNEWLHDQQIIPKKVMELGTLETTLGSVISGLGVAYVPYAAVEEYVKQHLIHCYELPEKYSHITTVFIYRQTDHHTPALKKFIDTIEEVTEFHI</sequence>
<name>A0A9D1PM35_9BACI</name>
<dbReference type="SUPFAM" id="SSF53850">
    <property type="entry name" value="Periplasmic binding protein-like II"/>
    <property type="match status" value="1"/>
</dbReference>
<evidence type="ECO:0000259" key="5">
    <source>
        <dbReference type="PROSITE" id="PS50931"/>
    </source>
</evidence>
<evidence type="ECO:0000313" key="6">
    <source>
        <dbReference type="EMBL" id="HIV75018.1"/>
    </source>
</evidence>
<dbReference type="SUPFAM" id="SSF46785">
    <property type="entry name" value="Winged helix' DNA-binding domain"/>
    <property type="match status" value="1"/>
</dbReference>
<dbReference type="Gene3D" id="1.10.10.10">
    <property type="entry name" value="Winged helix-like DNA-binding domain superfamily/Winged helix DNA-binding domain"/>
    <property type="match status" value="1"/>
</dbReference>
<dbReference type="InterPro" id="IPR036390">
    <property type="entry name" value="WH_DNA-bd_sf"/>
</dbReference>
<dbReference type="Pfam" id="PF03466">
    <property type="entry name" value="LysR_substrate"/>
    <property type="match status" value="1"/>
</dbReference>
<keyword evidence="3" id="KW-0238">DNA-binding</keyword>
<dbReference type="GO" id="GO:0003700">
    <property type="term" value="F:DNA-binding transcription factor activity"/>
    <property type="evidence" value="ECO:0007669"/>
    <property type="project" value="InterPro"/>
</dbReference>
<evidence type="ECO:0000256" key="3">
    <source>
        <dbReference type="ARBA" id="ARBA00023125"/>
    </source>
</evidence>
<keyword evidence="4" id="KW-0804">Transcription</keyword>
<reference evidence="6" key="2">
    <citation type="submission" date="2021-04" db="EMBL/GenBank/DDBJ databases">
        <authorList>
            <person name="Gilroy R."/>
        </authorList>
    </citation>
    <scope>NUCLEOTIDE SEQUENCE</scope>
    <source>
        <strain evidence="6">CHK169-2315</strain>
    </source>
</reference>
<protein>
    <submittedName>
        <fullName evidence="6">LysR family transcriptional regulator</fullName>
    </submittedName>
</protein>
<evidence type="ECO:0000256" key="4">
    <source>
        <dbReference type="ARBA" id="ARBA00023163"/>
    </source>
</evidence>
<organism evidence="6 7">
    <name type="scientific">Candidatus Pseudogracilibacillus intestinigallinarum</name>
    <dbReference type="NCBI Taxonomy" id="2838742"/>
    <lineage>
        <taxon>Bacteria</taxon>
        <taxon>Bacillati</taxon>
        <taxon>Bacillota</taxon>
        <taxon>Bacilli</taxon>
        <taxon>Bacillales</taxon>
        <taxon>Bacillaceae</taxon>
        <taxon>Pseudogracilibacillus</taxon>
    </lineage>
</organism>
<evidence type="ECO:0000256" key="1">
    <source>
        <dbReference type="ARBA" id="ARBA00009437"/>
    </source>
</evidence>
<keyword evidence="2" id="KW-0805">Transcription regulation</keyword>
<reference evidence="6" key="1">
    <citation type="journal article" date="2021" name="PeerJ">
        <title>Extensive microbial diversity within the chicken gut microbiome revealed by metagenomics and culture.</title>
        <authorList>
            <person name="Gilroy R."/>
            <person name="Ravi A."/>
            <person name="Getino M."/>
            <person name="Pursley I."/>
            <person name="Horton D.L."/>
            <person name="Alikhan N.F."/>
            <person name="Baker D."/>
            <person name="Gharbi K."/>
            <person name="Hall N."/>
            <person name="Watson M."/>
            <person name="Adriaenssens E.M."/>
            <person name="Foster-Nyarko E."/>
            <person name="Jarju S."/>
            <person name="Secka A."/>
            <person name="Antonio M."/>
            <person name="Oren A."/>
            <person name="Chaudhuri R.R."/>
            <person name="La Ragione R."/>
            <person name="Hildebrand F."/>
            <person name="Pallen M.J."/>
        </authorList>
    </citation>
    <scope>NUCLEOTIDE SEQUENCE</scope>
    <source>
        <strain evidence="6">CHK169-2315</strain>
    </source>
</reference>
<accession>A0A9D1PM35</accession>
<comment type="similarity">
    <text evidence="1">Belongs to the LysR transcriptional regulatory family.</text>
</comment>
<evidence type="ECO:0000256" key="2">
    <source>
        <dbReference type="ARBA" id="ARBA00023015"/>
    </source>
</evidence>
<dbReference type="Proteomes" id="UP000823937">
    <property type="component" value="Unassembled WGS sequence"/>
</dbReference>
<dbReference type="Gene3D" id="3.40.190.290">
    <property type="match status" value="1"/>
</dbReference>
<dbReference type="InterPro" id="IPR000847">
    <property type="entry name" value="LysR_HTH_N"/>
</dbReference>
<gene>
    <name evidence="6" type="ORF">H9895_08085</name>
</gene>
<proteinExistence type="inferred from homology"/>
<dbReference type="InterPro" id="IPR005119">
    <property type="entry name" value="LysR_subst-bd"/>
</dbReference>
<dbReference type="InterPro" id="IPR036388">
    <property type="entry name" value="WH-like_DNA-bd_sf"/>
</dbReference>
<dbReference type="PANTHER" id="PTHR30126:SF40">
    <property type="entry name" value="HTH-TYPE TRANSCRIPTIONAL REGULATOR GLTR"/>
    <property type="match status" value="1"/>
</dbReference>
<comment type="caution">
    <text evidence="6">The sequence shown here is derived from an EMBL/GenBank/DDBJ whole genome shotgun (WGS) entry which is preliminary data.</text>
</comment>
<dbReference type="GO" id="GO:0000976">
    <property type="term" value="F:transcription cis-regulatory region binding"/>
    <property type="evidence" value="ECO:0007669"/>
    <property type="project" value="TreeGrafter"/>
</dbReference>
<dbReference type="EMBL" id="DXHX01000123">
    <property type="protein sequence ID" value="HIV75018.1"/>
    <property type="molecule type" value="Genomic_DNA"/>
</dbReference>